<keyword evidence="1" id="KW-0732">Signal</keyword>
<sequence length="135" mass="14741">MAILKRYANPRYQNTSLLIHSSTWQYPRHSRARSLLVASISLDTPAGILAAGDSLEVDWQTASNDPTEFTLFLFDANRLPFGLEADFGEVDTAPGSVTVTLPADLTTKSYILRAVHSDNVDFVYSSTAAFTINAA</sequence>
<dbReference type="OrthoDB" id="5420143at2759"/>
<feature type="domain" description="Yeast cell wall synthesis Kre9/Knh1-like N-terminal" evidence="2">
    <location>
        <begin position="49"/>
        <end position="132"/>
    </location>
</feature>
<dbReference type="Pfam" id="PF10342">
    <property type="entry name" value="Kre9_KNH"/>
    <property type="match status" value="1"/>
</dbReference>
<evidence type="ECO:0000313" key="3">
    <source>
        <dbReference type="EMBL" id="KAF5387557.1"/>
    </source>
</evidence>
<protein>
    <recommendedName>
        <fullName evidence="2">Yeast cell wall synthesis Kre9/Knh1-like N-terminal domain-containing protein</fullName>
    </recommendedName>
</protein>
<reference evidence="3 4" key="1">
    <citation type="journal article" date="2020" name="ISME J.">
        <title>Uncovering the hidden diversity of litter-decomposition mechanisms in mushroom-forming fungi.</title>
        <authorList>
            <person name="Floudas D."/>
            <person name="Bentzer J."/>
            <person name="Ahren D."/>
            <person name="Johansson T."/>
            <person name="Persson P."/>
            <person name="Tunlid A."/>
        </authorList>
    </citation>
    <scope>NUCLEOTIDE SEQUENCE [LARGE SCALE GENOMIC DNA]</scope>
    <source>
        <strain evidence="3 4">CBS 406.79</strain>
    </source>
</reference>
<name>A0A8H5HQG0_9AGAR</name>
<evidence type="ECO:0000256" key="1">
    <source>
        <dbReference type="ARBA" id="ARBA00022729"/>
    </source>
</evidence>
<keyword evidence="4" id="KW-1185">Reference proteome</keyword>
<evidence type="ECO:0000259" key="2">
    <source>
        <dbReference type="Pfam" id="PF10342"/>
    </source>
</evidence>
<gene>
    <name evidence="3" type="ORF">D9757_006576</name>
</gene>
<dbReference type="Proteomes" id="UP000518752">
    <property type="component" value="Unassembled WGS sequence"/>
</dbReference>
<accession>A0A8H5HQG0</accession>
<dbReference type="EMBL" id="JAACJN010000031">
    <property type="protein sequence ID" value="KAF5387557.1"/>
    <property type="molecule type" value="Genomic_DNA"/>
</dbReference>
<organism evidence="3 4">
    <name type="scientific">Collybiopsis confluens</name>
    <dbReference type="NCBI Taxonomy" id="2823264"/>
    <lineage>
        <taxon>Eukaryota</taxon>
        <taxon>Fungi</taxon>
        <taxon>Dikarya</taxon>
        <taxon>Basidiomycota</taxon>
        <taxon>Agaricomycotina</taxon>
        <taxon>Agaricomycetes</taxon>
        <taxon>Agaricomycetidae</taxon>
        <taxon>Agaricales</taxon>
        <taxon>Marasmiineae</taxon>
        <taxon>Omphalotaceae</taxon>
        <taxon>Collybiopsis</taxon>
    </lineage>
</organism>
<dbReference type="AlphaFoldDB" id="A0A8H5HQG0"/>
<dbReference type="InterPro" id="IPR018466">
    <property type="entry name" value="Kre9/Knh1-like_N"/>
</dbReference>
<evidence type="ECO:0000313" key="4">
    <source>
        <dbReference type="Proteomes" id="UP000518752"/>
    </source>
</evidence>
<comment type="caution">
    <text evidence="3">The sequence shown here is derived from an EMBL/GenBank/DDBJ whole genome shotgun (WGS) entry which is preliminary data.</text>
</comment>
<proteinExistence type="predicted"/>